<evidence type="ECO:0000256" key="5">
    <source>
        <dbReference type="ARBA" id="ARBA00022729"/>
    </source>
</evidence>
<keyword evidence="3 6" id="KW-0813">Transport</keyword>
<dbReference type="CDD" id="cd01137">
    <property type="entry name" value="PsaA"/>
    <property type="match status" value="1"/>
</dbReference>
<dbReference type="PANTHER" id="PTHR42953:SF1">
    <property type="entry name" value="METAL-BINDING PROTEIN HI_0362-RELATED"/>
    <property type="match status" value="1"/>
</dbReference>
<proteinExistence type="inferred from homology"/>
<keyword evidence="4" id="KW-0479">Metal-binding</keyword>
<dbReference type="PRINTS" id="PR00691">
    <property type="entry name" value="ADHESINB"/>
</dbReference>
<dbReference type="GO" id="GO:0030313">
    <property type="term" value="C:cell envelope"/>
    <property type="evidence" value="ECO:0007669"/>
    <property type="project" value="UniProtKB-SubCell"/>
</dbReference>
<dbReference type="Proteomes" id="UP000773614">
    <property type="component" value="Unassembled WGS sequence"/>
</dbReference>
<dbReference type="GO" id="GO:0030001">
    <property type="term" value="P:metal ion transport"/>
    <property type="evidence" value="ECO:0007669"/>
    <property type="project" value="InterPro"/>
</dbReference>
<evidence type="ECO:0000256" key="3">
    <source>
        <dbReference type="ARBA" id="ARBA00022448"/>
    </source>
</evidence>
<dbReference type="PANTHER" id="PTHR42953">
    <property type="entry name" value="HIGH-AFFINITY ZINC UPTAKE SYSTEM PROTEIN ZNUA-RELATED"/>
    <property type="match status" value="1"/>
</dbReference>
<dbReference type="SUPFAM" id="SSF53807">
    <property type="entry name" value="Helical backbone' metal receptor"/>
    <property type="match status" value="1"/>
</dbReference>
<name>A0A964T5M8_9HYPH</name>
<dbReference type="InterPro" id="IPR006128">
    <property type="entry name" value="Lipoprotein_PsaA-like"/>
</dbReference>
<organism evidence="8 9">
    <name type="scientific">Propylenella binzhouense</name>
    <dbReference type="NCBI Taxonomy" id="2555902"/>
    <lineage>
        <taxon>Bacteria</taxon>
        <taxon>Pseudomonadati</taxon>
        <taxon>Pseudomonadota</taxon>
        <taxon>Alphaproteobacteria</taxon>
        <taxon>Hyphomicrobiales</taxon>
        <taxon>Propylenellaceae</taxon>
        <taxon>Propylenella</taxon>
    </lineage>
</organism>
<protein>
    <submittedName>
        <fullName evidence="8">Metal ABC transporter substrate-binding protein</fullName>
    </submittedName>
</protein>
<evidence type="ECO:0000256" key="6">
    <source>
        <dbReference type="RuleBase" id="RU003512"/>
    </source>
</evidence>
<dbReference type="GO" id="GO:0007155">
    <property type="term" value="P:cell adhesion"/>
    <property type="evidence" value="ECO:0007669"/>
    <property type="project" value="InterPro"/>
</dbReference>
<dbReference type="InterPro" id="IPR050492">
    <property type="entry name" value="Bact_metal-bind_prot9"/>
</dbReference>
<accession>A0A964T5M8</accession>
<dbReference type="EMBL" id="SPKJ01000033">
    <property type="protein sequence ID" value="MYZ48269.1"/>
    <property type="molecule type" value="Genomic_DNA"/>
</dbReference>
<dbReference type="InterPro" id="IPR006127">
    <property type="entry name" value="ZnuA-like"/>
</dbReference>
<keyword evidence="9" id="KW-1185">Reference proteome</keyword>
<dbReference type="Pfam" id="PF01297">
    <property type="entry name" value="ZnuA"/>
    <property type="match status" value="1"/>
</dbReference>
<comment type="caution">
    <text evidence="8">The sequence shown here is derived from an EMBL/GenBank/DDBJ whole genome shotgun (WGS) entry which is preliminary data.</text>
</comment>
<evidence type="ECO:0000313" key="8">
    <source>
        <dbReference type="EMBL" id="MYZ48269.1"/>
    </source>
</evidence>
<dbReference type="InterPro" id="IPR006129">
    <property type="entry name" value="AdhesinB"/>
</dbReference>
<keyword evidence="5 7" id="KW-0732">Signal</keyword>
<dbReference type="PRINTS" id="PR00690">
    <property type="entry name" value="ADHESNFAMILY"/>
</dbReference>
<reference evidence="8" key="1">
    <citation type="submission" date="2019-03" db="EMBL/GenBank/DDBJ databases">
        <title>Afifella sp. nov., isolated from activated sludge.</title>
        <authorList>
            <person name="Li Q."/>
            <person name="Liu Y."/>
        </authorList>
    </citation>
    <scope>NUCLEOTIDE SEQUENCE</scope>
    <source>
        <strain evidence="8">L72</strain>
    </source>
</reference>
<dbReference type="GO" id="GO:0046872">
    <property type="term" value="F:metal ion binding"/>
    <property type="evidence" value="ECO:0007669"/>
    <property type="project" value="UniProtKB-KW"/>
</dbReference>
<dbReference type="Gene3D" id="3.40.50.1980">
    <property type="entry name" value="Nitrogenase molybdenum iron protein domain"/>
    <property type="match status" value="2"/>
</dbReference>
<dbReference type="AlphaFoldDB" id="A0A964T5M8"/>
<evidence type="ECO:0000256" key="4">
    <source>
        <dbReference type="ARBA" id="ARBA00022723"/>
    </source>
</evidence>
<evidence type="ECO:0000256" key="7">
    <source>
        <dbReference type="SAM" id="SignalP"/>
    </source>
</evidence>
<feature type="signal peptide" evidence="7">
    <location>
        <begin position="1"/>
        <end position="28"/>
    </location>
</feature>
<dbReference type="OrthoDB" id="9793396at2"/>
<evidence type="ECO:0000256" key="1">
    <source>
        <dbReference type="ARBA" id="ARBA00004196"/>
    </source>
</evidence>
<feature type="chain" id="PRO_5037928453" evidence="7">
    <location>
        <begin position="29"/>
        <end position="314"/>
    </location>
</feature>
<comment type="similarity">
    <text evidence="2 6">Belongs to the bacterial solute-binding protein 9 family.</text>
</comment>
<evidence type="ECO:0000256" key="2">
    <source>
        <dbReference type="ARBA" id="ARBA00011028"/>
    </source>
</evidence>
<evidence type="ECO:0000313" key="9">
    <source>
        <dbReference type="Proteomes" id="UP000773614"/>
    </source>
</evidence>
<comment type="subcellular location">
    <subcellularLocation>
        <location evidence="1">Cell envelope</location>
    </subcellularLocation>
</comment>
<sequence length="314" mass="32569">MMQASGLIAFGAAAALSAFLSGAGPAKAAEPVKVVASFSILGDFVREIGGDRVDVVTLVGPNGDAHVYEPSPADARAVAGAGLVVVNGLGFEGWLDRLVEASGYKGEVTVASTGIVPLAAAEDEHEDEHAGAEEHGHEGVDPHAWQSAENAIVYVGNVADALCRADAESCALFRANAERYRAELSDLDASIKASFAALSPERRKVITTHDAFGYFARAYGIAFLAPQGVSTDSEASAADVAKLITQIRDEGVTALFLENVSDPRLMEQIARETGIKPGGELYSDALSPPDGPAATYVAMMRHNAGTLLGAMRGS</sequence>
<gene>
    <name evidence="8" type="ORF">E4O86_11155</name>
</gene>